<evidence type="ECO:0000313" key="3">
    <source>
        <dbReference type="Proteomes" id="UP001597393"/>
    </source>
</evidence>
<feature type="compositionally biased region" description="Polar residues" evidence="1">
    <location>
        <begin position="398"/>
        <end position="407"/>
    </location>
</feature>
<evidence type="ECO:0000256" key="1">
    <source>
        <dbReference type="SAM" id="MobiDB-lite"/>
    </source>
</evidence>
<name>A0ABW5NNU1_9SPHI</name>
<comment type="caution">
    <text evidence="2">The sequence shown here is derived from an EMBL/GenBank/DDBJ whole genome shotgun (WGS) entry which is preliminary data.</text>
</comment>
<organism evidence="2 3">
    <name type="scientific">Sphingobacterium corticis</name>
    <dbReference type="NCBI Taxonomy" id="1812823"/>
    <lineage>
        <taxon>Bacteria</taxon>
        <taxon>Pseudomonadati</taxon>
        <taxon>Bacteroidota</taxon>
        <taxon>Sphingobacteriia</taxon>
        <taxon>Sphingobacteriales</taxon>
        <taxon>Sphingobacteriaceae</taxon>
        <taxon>Sphingobacterium</taxon>
    </lineage>
</organism>
<evidence type="ECO:0000313" key="2">
    <source>
        <dbReference type="EMBL" id="MFD2600313.1"/>
    </source>
</evidence>
<keyword evidence="3" id="KW-1185">Reference proteome</keyword>
<dbReference type="SUPFAM" id="SSF75011">
    <property type="entry name" value="3-carboxy-cis,cis-mucoante lactonizing enzyme"/>
    <property type="match status" value="1"/>
</dbReference>
<reference evidence="3" key="1">
    <citation type="journal article" date="2019" name="Int. J. Syst. Evol. Microbiol.">
        <title>The Global Catalogue of Microorganisms (GCM) 10K type strain sequencing project: providing services to taxonomists for standard genome sequencing and annotation.</title>
        <authorList>
            <consortium name="The Broad Institute Genomics Platform"/>
            <consortium name="The Broad Institute Genome Sequencing Center for Infectious Disease"/>
            <person name="Wu L."/>
            <person name="Ma J."/>
        </authorList>
    </citation>
    <scope>NUCLEOTIDE SEQUENCE [LARGE SCALE GENOMIC DNA]</scope>
    <source>
        <strain evidence="3">KCTC 42248</strain>
    </source>
</reference>
<gene>
    <name evidence="2" type="ORF">ACFSQ3_15270</name>
</gene>
<dbReference type="EMBL" id="JBHUMA010000009">
    <property type="protein sequence ID" value="MFD2600313.1"/>
    <property type="molecule type" value="Genomic_DNA"/>
</dbReference>
<dbReference type="PROSITE" id="PS51257">
    <property type="entry name" value="PROKAR_LIPOPROTEIN"/>
    <property type="match status" value="1"/>
</dbReference>
<dbReference type="RefSeq" id="WP_380870453.1">
    <property type="nucleotide sequence ID" value="NZ_JBHUMA010000009.1"/>
</dbReference>
<sequence>MKIWSRLVLLALATTSMVGCLRDDDEPTLPSRPISRLYISTSEYQPTNNTQGLENVYLVEPADAELFDTISRRFRTNALGGSAVVYSPEAQLLFQSGQNVRAVDNSIQVYSVDTLRGSLAQRGVITSELLTAVRSLVYHPNRDLLFAPNSAAAPTGTIPTISPTSVMAQVGATQSDLYVYRRPSSKNGISLPTYRIPFTNRTVYALFVHDLSIRPEETRNRTYVSTYNSSSTDILVYNELTEKLVNSPDSVRRDINPDFTLSVPTARNLTSMAYSPTLDLMVATEAPVGSPGRILFFNEFSKHTGDSQIAPDRVISGGQSQLGSPSSVSIDKREGAQYIYVANASVDISGAVSGVLRFNINDEGGVAPNAVLQIAGRTPVGVSLDARGTIPEDGGGSDTTRATVRRR</sequence>
<proteinExistence type="predicted"/>
<protein>
    <recommendedName>
        <fullName evidence="4">DUF4397 domain-containing protein</fullName>
    </recommendedName>
</protein>
<accession>A0ABW5NNU1</accession>
<dbReference type="Proteomes" id="UP001597393">
    <property type="component" value="Unassembled WGS sequence"/>
</dbReference>
<evidence type="ECO:0008006" key="4">
    <source>
        <dbReference type="Google" id="ProtNLM"/>
    </source>
</evidence>
<feature type="region of interest" description="Disordered" evidence="1">
    <location>
        <begin position="385"/>
        <end position="407"/>
    </location>
</feature>